<dbReference type="EMBL" id="FOTR01000008">
    <property type="protein sequence ID" value="SFM11662.1"/>
    <property type="molecule type" value="Genomic_DNA"/>
</dbReference>
<dbReference type="CDD" id="cd02795">
    <property type="entry name" value="CBM6-CBM35-CBM36_like"/>
    <property type="match status" value="1"/>
</dbReference>
<keyword evidence="1" id="KW-0812">Transmembrane</keyword>
<gene>
    <name evidence="5" type="ORF">SAMN04487943_10815</name>
</gene>
<evidence type="ECO:0000259" key="2">
    <source>
        <dbReference type="Pfam" id="PF13472"/>
    </source>
</evidence>
<evidence type="ECO:0000256" key="1">
    <source>
        <dbReference type="SAM" id="Phobius"/>
    </source>
</evidence>
<organism evidence="5 6">
    <name type="scientific">Gracilibacillus orientalis</name>
    <dbReference type="NCBI Taxonomy" id="334253"/>
    <lineage>
        <taxon>Bacteria</taxon>
        <taxon>Bacillati</taxon>
        <taxon>Bacillota</taxon>
        <taxon>Bacilli</taxon>
        <taxon>Bacillales</taxon>
        <taxon>Bacillaceae</taxon>
        <taxon>Gracilibacillus</taxon>
    </lineage>
</organism>
<dbReference type="RefSeq" id="WP_091484362.1">
    <property type="nucleotide sequence ID" value="NZ_FOTR01000008.1"/>
</dbReference>
<evidence type="ECO:0000313" key="5">
    <source>
        <dbReference type="EMBL" id="SFM11662.1"/>
    </source>
</evidence>
<dbReference type="CDD" id="cd01831">
    <property type="entry name" value="Endoglucanase_E_like"/>
    <property type="match status" value="1"/>
</dbReference>
<dbReference type="PANTHER" id="PTHR37834:SF2">
    <property type="entry name" value="ESTERASE, SGNH HYDROLASE-TYPE"/>
    <property type="match status" value="1"/>
</dbReference>
<dbReference type="InterPro" id="IPR054470">
    <property type="entry name" value="FIMAH_dom"/>
</dbReference>
<dbReference type="GO" id="GO:0052689">
    <property type="term" value="F:carboxylic ester hydrolase activity"/>
    <property type="evidence" value="ECO:0007669"/>
    <property type="project" value="InterPro"/>
</dbReference>
<sequence length="658" mass="72662">MYSVKKSKVGAIRVLWFTFTIMFAVLCLNSISVHTAGSSVTKTTTQTTANAVHPGDANIEYYGRWDKSDQDSYHSYWNGAYMKVRFTGSSVQLKLDKTVSLIVNINDTGDQLIRDVNGTVNLTPNGLPSGTHTLKVATYSHRDEIVFNGLLLDSGETTVEPSISDNKIIEFIGDSITSGYDTKYRSASAFPWLVGDLLGSEHTQISYPGIALIDGYGSSTVDMEIAYSRLKSAYHRTSSDWDHSTYAPKAIVINLGSNDYYTDAQPALFQQHYIDFLTYLRNLYPNTEIFALRLFNGWYESEVSNAVDARIDAGDTKVHYVDTTGWLEGYKDPDTEDYAKGGESVHPTSLGHTKVAKHLIPILKTYLDLPVTQHIVEAESMDLSNYSIENNEEASFLNNIKVPSSGTGTASYTFAEASGTYDIQVNYFDENDGESNYSLYVGDTLIGSWTADRDLASAGADSISLTNKNFENVSIQKGSLIKIEGNFEHYEAARVDRLKFISKPVDTEPLEAIIEEAQAIDNDNYFYTTESFEELQLAIEPAEEAVETVETEAELLEAISALKSATDGLIEVEVNYDNLSSLVTAFINENDVNGGKGITNALTSKLEKAKASEEKGKNKARDNQVNAFLNQVSAQEGKALSSEQLDIIHVWVEEMLEG</sequence>
<dbReference type="Proteomes" id="UP000198565">
    <property type="component" value="Unassembled WGS sequence"/>
</dbReference>
<dbReference type="Gene3D" id="3.40.50.1110">
    <property type="entry name" value="SGNH hydrolase"/>
    <property type="match status" value="1"/>
</dbReference>
<name>A0A1I4N7X0_9BACI</name>
<dbReference type="InterPro" id="IPR037461">
    <property type="entry name" value="CtCE2-like_dom"/>
</dbReference>
<dbReference type="Pfam" id="PF13472">
    <property type="entry name" value="Lipase_GDSL_2"/>
    <property type="match status" value="1"/>
</dbReference>
<evidence type="ECO:0000259" key="3">
    <source>
        <dbReference type="Pfam" id="PF17996"/>
    </source>
</evidence>
<dbReference type="Gene3D" id="1.20.1270.90">
    <property type="entry name" value="AF1782-like"/>
    <property type="match status" value="1"/>
</dbReference>
<dbReference type="Gene3D" id="2.60.120.260">
    <property type="entry name" value="Galactose-binding domain-like"/>
    <property type="match status" value="2"/>
</dbReference>
<dbReference type="InterPro" id="IPR052762">
    <property type="entry name" value="PCW_deacetylase/CE"/>
</dbReference>
<evidence type="ECO:0000259" key="4">
    <source>
        <dbReference type="Pfam" id="PF22888"/>
    </source>
</evidence>
<keyword evidence="1" id="KW-0472">Membrane</keyword>
<dbReference type="Pfam" id="PF17996">
    <property type="entry name" value="CE2_N"/>
    <property type="match status" value="1"/>
</dbReference>
<feature type="transmembrane region" description="Helical" evidence="1">
    <location>
        <begin position="12"/>
        <end position="31"/>
    </location>
</feature>
<dbReference type="PANTHER" id="PTHR37834">
    <property type="entry name" value="GDSL-LIKE LIPASE/ACYLHYDROLASE DOMAIN PROTEIN (AFU_ORTHOLOGUE AFUA_2G00620)"/>
    <property type="match status" value="1"/>
</dbReference>
<dbReference type="InterPro" id="IPR013830">
    <property type="entry name" value="SGNH_hydro"/>
</dbReference>
<dbReference type="AlphaFoldDB" id="A0A1I4N7X0"/>
<accession>A0A1I4N7X0</accession>
<feature type="domain" description="Carbohydrate esterase 2 N-terminal" evidence="3">
    <location>
        <begin position="61"/>
        <end position="159"/>
    </location>
</feature>
<evidence type="ECO:0000313" key="6">
    <source>
        <dbReference type="Proteomes" id="UP000198565"/>
    </source>
</evidence>
<feature type="domain" description="SGNH hydrolase-type esterase" evidence="2">
    <location>
        <begin position="171"/>
        <end position="353"/>
    </location>
</feature>
<keyword evidence="6" id="KW-1185">Reference proteome</keyword>
<dbReference type="Pfam" id="PF22888">
    <property type="entry name" value="FIMAH"/>
    <property type="match status" value="1"/>
</dbReference>
<dbReference type="InterPro" id="IPR036514">
    <property type="entry name" value="SGNH_hydro_sf"/>
</dbReference>
<dbReference type="OrthoDB" id="9761789at2"/>
<dbReference type="InterPro" id="IPR040794">
    <property type="entry name" value="CE2_N"/>
</dbReference>
<keyword evidence="1" id="KW-1133">Transmembrane helix</keyword>
<reference evidence="6" key="1">
    <citation type="submission" date="2016-10" db="EMBL/GenBank/DDBJ databases">
        <authorList>
            <person name="Varghese N."/>
            <person name="Submissions S."/>
        </authorList>
    </citation>
    <scope>NUCLEOTIDE SEQUENCE [LARGE SCALE GENOMIC DNA]</scope>
    <source>
        <strain evidence="6">CGMCC 1.4250</strain>
    </source>
</reference>
<protein>
    <submittedName>
        <fullName evidence="5">Lysophospholipase L1</fullName>
    </submittedName>
</protein>
<feature type="domain" description="FIMAH" evidence="4">
    <location>
        <begin position="577"/>
        <end position="643"/>
    </location>
</feature>
<dbReference type="SUPFAM" id="SSF52266">
    <property type="entry name" value="SGNH hydrolase"/>
    <property type="match status" value="1"/>
</dbReference>
<proteinExistence type="predicted"/>
<dbReference type="STRING" id="334253.SAMN04487943_10815"/>